<keyword evidence="2 6" id="KW-0812">Transmembrane</keyword>
<gene>
    <name evidence="7" type="ORF">F1189_04335</name>
</gene>
<keyword evidence="8" id="KW-1185">Reference proteome</keyword>
<dbReference type="PANTHER" id="PTHR20855:SF3">
    <property type="entry name" value="LD03007P"/>
    <property type="match status" value="1"/>
</dbReference>
<keyword evidence="5" id="KW-0479">Metal-binding</keyword>
<feature type="binding site" evidence="5">
    <location>
        <position position="197"/>
    </location>
    <ligand>
        <name>Zn(2+)</name>
        <dbReference type="ChEBI" id="CHEBI:29105"/>
    </ligand>
</feature>
<dbReference type="PANTHER" id="PTHR20855">
    <property type="entry name" value="ADIPOR/PROGESTIN RECEPTOR-RELATED"/>
    <property type="match status" value="1"/>
</dbReference>
<organism evidence="7 8">
    <name type="scientific">Rhodovastum atsumiense</name>
    <dbReference type="NCBI Taxonomy" id="504468"/>
    <lineage>
        <taxon>Bacteria</taxon>
        <taxon>Pseudomonadati</taxon>
        <taxon>Pseudomonadota</taxon>
        <taxon>Alphaproteobacteria</taxon>
        <taxon>Acetobacterales</taxon>
        <taxon>Acetobacteraceae</taxon>
        <taxon>Rhodovastum</taxon>
    </lineage>
</organism>
<sequence length="222" mass="24050">MSPSEFRFPSYTDSELAADRVVHFVGVPAAVVSAVLLFARADETGDPRLIVTISLYGVALIATLSLSAAYNLCPPCRRKEILRRADHAMIFAMIAATYTPFALNTLDAEDGIALCAVVWLLALGGIFVKLTKPYRYENTMIGLYLGMGWLIIGLIRTFIERLPEDALILLLAGGLVLSVGAFVHTRERLPYHNAAWHVLVLIGAGLHVQAVRAAFLTGNIGG</sequence>
<feature type="transmembrane region" description="Helical" evidence="6">
    <location>
        <begin position="111"/>
        <end position="128"/>
    </location>
</feature>
<dbReference type="RefSeq" id="WP_150039396.1">
    <property type="nucleotide sequence ID" value="NZ_OW485601.1"/>
</dbReference>
<dbReference type="OrthoDB" id="9813689at2"/>
<evidence type="ECO:0000256" key="1">
    <source>
        <dbReference type="ARBA" id="ARBA00004141"/>
    </source>
</evidence>
<comment type="caution">
    <text evidence="7">The sequence shown here is derived from an EMBL/GenBank/DDBJ whole genome shotgun (WGS) entry which is preliminary data.</text>
</comment>
<feature type="transmembrane region" description="Helical" evidence="6">
    <location>
        <begin position="140"/>
        <end position="159"/>
    </location>
</feature>
<dbReference type="AlphaFoldDB" id="A0A5M6J224"/>
<dbReference type="GO" id="GO:0016020">
    <property type="term" value="C:membrane"/>
    <property type="evidence" value="ECO:0007669"/>
    <property type="project" value="UniProtKB-SubCell"/>
</dbReference>
<evidence type="ECO:0000256" key="4">
    <source>
        <dbReference type="ARBA" id="ARBA00023136"/>
    </source>
</evidence>
<protein>
    <submittedName>
        <fullName evidence="7">Hemolysin III family protein</fullName>
    </submittedName>
</protein>
<keyword evidence="5" id="KW-0862">Zinc</keyword>
<keyword evidence="4 6" id="KW-0472">Membrane</keyword>
<comment type="subcellular location">
    <subcellularLocation>
        <location evidence="1">Membrane</location>
        <topology evidence="1">Multi-pass membrane protein</topology>
    </subcellularLocation>
</comment>
<feature type="transmembrane region" description="Helical" evidence="6">
    <location>
        <begin position="53"/>
        <end position="73"/>
    </location>
</feature>
<feature type="transmembrane region" description="Helical" evidence="6">
    <location>
        <begin position="195"/>
        <end position="215"/>
    </location>
</feature>
<dbReference type="Pfam" id="PF03006">
    <property type="entry name" value="HlyIII"/>
    <property type="match status" value="1"/>
</dbReference>
<evidence type="ECO:0000256" key="2">
    <source>
        <dbReference type="ARBA" id="ARBA00022692"/>
    </source>
</evidence>
<evidence type="ECO:0000256" key="3">
    <source>
        <dbReference type="ARBA" id="ARBA00022989"/>
    </source>
</evidence>
<evidence type="ECO:0000256" key="5">
    <source>
        <dbReference type="PIRSR" id="PIRSR604254-1"/>
    </source>
</evidence>
<dbReference type="GO" id="GO:0046872">
    <property type="term" value="F:metal ion binding"/>
    <property type="evidence" value="ECO:0007669"/>
    <property type="project" value="UniProtKB-KW"/>
</dbReference>
<feature type="transmembrane region" description="Helical" evidence="6">
    <location>
        <begin position="165"/>
        <end position="183"/>
    </location>
</feature>
<feature type="transmembrane region" description="Helical" evidence="6">
    <location>
        <begin position="85"/>
        <end position="105"/>
    </location>
</feature>
<keyword evidence="3 6" id="KW-1133">Transmembrane helix</keyword>
<dbReference type="InterPro" id="IPR004254">
    <property type="entry name" value="AdipoR/HlyIII-related"/>
</dbReference>
<evidence type="ECO:0000313" key="8">
    <source>
        <dbReference type="Proteomes" id="UP000325255"/>
    </source>
</evidence>
<dbReference type="EMBL" id="VWPK01000005">
    <property type="protein sequence ID" value="KAA5613648.1"/>
    <property type="molecule type" value="Genomic_DNA"/>
</dbReference>
<accession>A0A5M6J224</accession>
<reference evidence="7 8" key="1">
    <citation type="submission" date="2019-09" db="EMBL/GenBank/DDBJ databases">
        <title>Genome sequence of Rhodovastum atsumiense, a diverse member of the Acetobacteraceae family of non-sulfur purple photosynthetic bacteria.</title>
        <authorList>
            <person name="Meyer T."/>
            <person name="Kyndt J."/>
        </authorList>
    </citation>
    <scope>NUCLEOTIDE SEQUENCE [LARGE SCALE GENOMIC DNA]</scope>
    <source>
        <strain evidence="7 8">DSM 21279</strain>
    </source>
</reference>
<evidence type="ECO:0000256" key="6">
    <source>
        <dbReference type="SAM" id="Phobius"/>
    </source>
</evidence>
<name>A0A5M6J224_9PROT</name>
<proteinExistence type="predicted"/>
<feature type="transmembrane region" description="Helical" evidence="6">
    <location>
        <begin position="21"/>
        <end position="41"/>
    </location>
</feature>
<evidence type="ECO:0000313" key="7">
    <source>
        <dbReference type="EMBL" id="KAA5613648.1"/>
    </source>
</evidence>
<dbReference type="Proteomes" id="UP000325255">
    <property type="component" value="Unassembled WGS sequence"/>
</dbReference>